<dbReference type="EMBL" id="ABEU02000026">
    <property type="protein sequence ID" value="PNR27104.1"/>
    <property type="molecule type" value="Genomic_DNA"/>
</dbReference>
<gene>
    <name evidence="2" type="ORF">PHYPA_030585</name>
</gene>
<feature type="compositionally biased region" description="Basic and acidic residues" evidence="1">
    <location>
        <begin position="82"/>
        <end position="94"/>
    </location>
</feature>
<reference evidence="3" key="3">
    <citation type="submission" date="2020-12" db="UniProtKB">
        <authorList>
            <consortium name="EnsemblPlants"/>
        </authorList>
    </citation>
    <scope>IDENTIFICATION</scope>
</reference>
<accession>A0A2K1ICV3</accession>
<evidence type="ECO:0000313" key="3">
    <source>
        <dbReference type="EnsemblPlants" id="PAC:32917983.CDS.1"/>
    </source>
</evidence>
<dbReference type="InParanoid" id="A0A2K1ICV3"/>
<keyword evidence="4" id="KW-1185">Reference proteome</keyword>
<evidence type="ECO:0000256" key="1">
    <source>
        <dbReference type="SAM" id="MobiDB-lite"/>
    </source>
</evidence>
<dbReference type="Proteomes" id="UP000006727">
    <property type="component" value="Chromosome 26"/>
</dbReference>
<sequence>MTIYISMRAQQYTHTDFSWPQLLHSVASRLEQVLAELRGWEQKLGQPPVEGTLEHPLEPTREYQLLVESQLGELVKSLEHPLEPTRECQLREDTQWGESAKSLERSSGRSSELPRGTKNSLLLLCAQT</sequence>
<feature type="region of interest" description="Disordered" evidence="1">
    <location>
        <begin position="82"/>
        <end position="115"/>
    </location>
</feature>
<reference evidence="2 4" key="1">
    <citation type="journal article" date="2008" name="Science">
        <title>The Physcomitrella genome reveals evolutionary insights into the conquest of land by plants.</title>
        <authorList>
            <person name="Rensing S."/>
            <person name="Lang D."/>
            <person name="Zimmer A."/>
            <person name="Terry A."/>
            <person name="Salamov A."/>
            <person name="Shapiro H."/>
            <person name="Nishiyama T."/>
            <person name="Perroud P.-F."/>
            <person name="Lindquist E."/>
            <person name="Kamisugi Y."/>
            <person name="Tanahashi T."/>
            <person name="Sakakibara K."/>
            <person name="Fujita T."/>
            <person name="Oishi K."/>
            <person name="Shin-I T."/>
            <person name="Kuroki Y."/>
            <person name="Toyoda A."/>
            <person name="Suzuki Y."/>
            <person name="Hashimoto A."/>
            <person name="Yamaguchi K."/>
            <person name="Sugano A."/>
            <person name="Kohara Y."/>
            <person name="Fujiyama A."/>
            <person name="Anterola A."/>
            <person name="Aoki S."/>
            <person name="Ashton N."/>
            <person name="Barbazuk W.B."/>
            <person name="Barker E."/>
            <person name="Bennetzen J."/>
            <person name="Bezanilla M."/>
            <person name="Blankenship R."/>
            <person name="Cho S.H."/>
            <person name="Dutcher S."/>
            <person name="Estelle M."/>
            <person name="Fawcett J.A."/>
            <person name="Gundlach H."/>
            <person name="Hanada K."/>
            <person name="Heyl A."/>
            <person name="Hicks K.A."/>
            <person name="Hugh J."/>
            <person name="Lohr M."/>
            <person name="Mayer K."/>
            <person name="Melkozernov A."/>
            <person name="Murata T."/>
            <person name="Nelson D."/>
            <person name="Pils B."/>
            <person name="Prigge M."/>
            <person name="Reiss B."/>
            <person name="Renner T."/>
            <person name="Rombauts S."/>
            <person name="Rushton P."/>
            <person name="Sanderfoot A."/>
            <person name="Schween G."/>
            <person name="Shiu S.-H."/>
            <person name="Stueber K."/>
            <person name="Theodoulou F.L."/>
            <person name="Tu H."/>
            <person name="Van de Peer Y."/>
            <person name="Verrier P.J."/>
            <person name="Waters E."/>
            <person name="Wood A."/>
            <person name="Yang L."/>
            <person name="Cove D."/>
            <person name="Cuming A."/>
            <person name="Hasebe M."/>
            <person name="Lucas S."/>
            <person name="Mishler D.B."/>
            <person name="Reski R."/>
            <person name="Grigoriev I."/>
            <person name="Quatrano R.S."/>
            <person name="Boore J.L."/>
        </authorList>
    </citation>
    <scope>NUCLEOTIDE SEQUENCE [LARGE SCALE GENOMIC DNA]</scope>
    <source>
        <strain evidence="3 4">cv. Gransden 2004</strain>
    </source>
</reference>
<reference evidence="2 4" key="2">
    <citation type="journal article" date="2018" name="Plant J.">
        <title>The Physcomitrella patens chromosome-scale assembly reveals moss genome structure and evolution.</title>
        <authorList>
            <person name="Lang D."/>
            <person name="Ullrich K.K."/>
            <person name="Murat F."/>
            <person name="Fuchs J."/>
            <person name="Jenkins J."/>
            <person name="Haas F.B."/>
            <person name="Piednoel M."/>
            <person name="Gundlach H."/>
            <person name="Van Bel M."/>
            <person name="Meyberg R."/>
            <person name="Vives C."/>
            <person name="Morata J."/>
            <person name="Symeonidi A."/>
            <person name="Hiss M."/>
            <person name="Muchero W."/>
            <person name="Kamisugi Y."/>
            <person name="Saleh O."/>
            <person name="Blanc G."/>
            <person name="Decker E.L."/>
            <person name="van Gessel N."/>
            <person name="Grimwood J."/>
            <person name="Hayes R.D."/>
            <person name="Graham S.W."/>
            <person name="Gunter L.E."/>
            <person name="McDaniel S.F."/>
            <person name="Hoernstein S.N.W."/>
            <person name="Larsson A."/>
            <person name="Li F.W."/>
            <person name="Perroud P.F."/>
            <person name="Phillips J."/>
            <person name="Ranjan P."/>
            <person name="Rokshar D.S."/>
            <person name="Rothfels C.J."/>
            <person name="Schneider L."/>
            <person name="Shu S."/>
            <person name="Stevenson D.W."/>
            <person name="Thummler F."/>
            <person name="Tillich M."/>
            <person name="Villarreal Aguilar J.C."/>
            <person name="Widiez T."/>
            <person name="Wong G.K."/>
            <person name="Wymore A."/>
            <person name="Zhang Y."/>
            <person name="Zimmer A.D."/>
            <person name="Quatrano R.S."/>
            <person name="Mayer K.F.X."/>
            <person name="Goodstein D."/>
            <person name="Casacuberta J.M."/>
            <person name="Vandepoele K."/>
            <person name="Reski R."/>
            <person name="Cuming A.C."/>
            <person name="Tuskan G.A."/>
            <person name="Maumus F."/>
            <person name="Salse J."/>
            <person name="Schmutz J."/>
            <person name="Rensing S.A."/>
        </authorList>
    </citation>
    <scope>NUCLEOTIDE SEQUENCE [LARGE SCALE GENOMIC DNA]</scope>
    <source>
        <strain evidence="3 4">cv. Gransden 2004</strain>
    </source>
</reference>
<dbReference type="Gramene" id="Pp3c26_12949V3.1">
    <property type="protein sequence ID" value="PAC:32917983.CDS.1"/>
    <property type="gene ID" value="Pp3c26_12949"/>
</dbReference>
<proteinExistence type="predicted"/>
<organism evidence="2">
    <name type="scientific">Physcomitrium patens</name>
    <name type="common">Spreading-leaved earth moss</name>
    <name type="synonym">Physcomitrella patens</name>
    <dbReference type="NCBI Taxonomy" id="3218"/>
    <lineage>
        <taxon>Eukaryota</taxon>
        <taxon>Viridiplantae</taxon>
        <taxon>Streptophyta</taxon>
        <taxon>Embryophyta</taxon>
        <taxon>Bryophyta</taxon>
        <taxon>Bryophytina</taxon>
        <taxon>Bryopsida</taxon>
        <taxon>Funariidae</taxon>
        <taxon>Funariales</taxon>
        <taxon>Funariaceae</taxon>
        <taxon>Physcomitrium</taxon>
    </lineage>
</organism>
<evidence type="ECO:0000313" key="2">
    <source>
        <dbReference type="EMBL" id="PNR27104.1"/>
    </source>
</evidence>
<dbReference type="EnsemblPlants" id="Pp3c26_12949V3.1">
    <property type="protein sequence ID" value="PAC:32917983.CDS.1"/>
    <property type="gene ID" value="Pp3c26_12949"/>
</dbReference>
<dbReference type="AlphaFoldDB" id="A0A2K1ICV3"/>
<evidence type="ECO:0000313" key="4">
    <source>
        <dbReference type="Proteomes" id="UP000006727"/>
    </source>
</evidence>
<name>A0A2K1ICV3_PHYPA</name>
<protein>
    <submittedName>
        <fullName evidence="2 3">Uncharacterized protein</fullName>
    </submittedName>
</protein>